<dbReference type="GO" id="GO:0008409">
    <property type="term" value="F:5'-3' exonuclease activity"/>
    <property type="evidence" value="ECO:0007669"/>
    <property type="project" value="InterPro"/>
</dbReference>
<evidence type="ECO:0000256" key="2">
    <source>
        <dbReference type="ARBA" id="ARBA00019841"/>
    </source>
</evidence>
<dbReference type="Pfam" id="PF02272">
    <property type="entry name" value="DHHA1"/>
    <property type="match status" value="1"/>
</dbReference>
<dbReference type="Gene3D" id="3.10.310.30">
    <property type="match status" value="1"/>
</dbReference>
<organism evidence="9 10">
    <name type="scientific">Putridiphycobacter roseus</name>
    <dbReference type="NCBI Taxonomy" id="2219161"/>
    <lineage>
        <taxon>Bacteria</taxon>
        <taxon>Pseudomonadati</taxon>
        <taxon>Bacteroidota</taxon>
        <taxon>Flavobacteriia</taxon>
        <taxon>Flavobacteriales</taxon>
        <taxon>Crocinitomicaceae</taxon>
        <taxon>Putridiphycobacter</taxon>
    </lineage>
</organism>
<dbReference type="Pfam" id="PF01368">
    <property type="entry name" value="DHH"/>
    <property type="match status" value="1"/>
</dbReference>
<dbReference type="RefSeq" id="WP_111063974.1">
    <property type="nucleotide sequence ID" value="NZ_JBHUCU010000006.1"/>
</dbReference>
<dbReference type="GO" id="GO:0006310">
    <property type="term" value="P:DNA recombination"/>
    <property type="evidence" value="ECO:0007669"/>
    <property type="project" value="InterPro"/>
</dbReference>
<dbReference type="NCBIfam" id="TIGR00644">
    <property type="entry name" value="recJ"/>
    <property type="match status" value="1"/>
</dbReference>
<feature type="domain" description="RecJ OB" evidence="8">
    <location>
        <begin position="469"/>
        <end position="566"/>
    </location>
</feature>
<feature type="domain" description="DDH" evidence="6">
    <location>
        <begin position="80"/>
        <end position="229"/>
    </location>
</feature>
<evidence type="ECO:0000256" key="3">
    <source>
        <dbReference type="ARBA" id="ARBA00022722"/>
    </source>
</evidence>
<dbReference type="GO" id="GO:0006281">
    <property type="term" value="P:DNA repair"/>
    <property type="evidence" value="ECO:0007669"/>
    <property type="project" value="InterPro"/>
</dbReference>
<name>A0A2W1NDY3_9FLAO</name>
<dbReference type="SUPFAM" id="SSF64182">
    <property type="entry name" value="DHH phosphoesterases"/>
    <property type="match status" value="1"/>
</dbReference>
<evidence type="ECO:0000259" key="7">
    <source>
        <dbReference type="Pfam" id="PF02272"/>
    </source>
</evidence>
<dbReference type="AlphaFoldDB" id="A0A2W1NDY3"/>
<evidence type="ECO:0000259" key="6">
    <source>
        <dbReference type="Pfam" id="PF01368"/>
    </source>
</evidence>
<protein>
    <recommendedName>
        <fullName evidence="2">Single-stranded-DNA-specific exonuclease RecJ</fullName>
    </recommendedName>
</protein>
<keyword evidence="10" id="KW-1185">Reference proteome</keyword>
<dbReference type="Proteomes" id="UP000249248">
    <property type="component" value="Unassembled WGS sequence"/>
</dbReference>
<accession>A0A2W1NDY3</accession>
<comment type="similarity">
    <text evidence="1">Belongs to the RecJ family.</text>
</comment>
<evidence type="ECO:0000313" key="10">
    <source>
        <dbReference type="Proteomes" id="UP000249248"/>
    </source>
</evidence>
<evidence type="ECO:0000256" key="5">
    <source>
        <dbReference type="ARBA" id="ARBA00022839"/>
    </source>
</evidence>
<keyword evidence="5 9" id="KW-0269">Exonuclease</keyword>
<dbReference type="OrthoDB" id="9809852at2"/>
<evidence type="ECO:0000256" key="4">
    <source>
        <dbReference type="ARBA" id="ARBA00022801"/>
    </source>
</evidence>
<feature type="domain" description="DHHA1" evidence="7">
    <location>
        <begin position="351"/>
        <end position="441"/>
    </location>
</feature>
<evidence type="ECO:0000256" key="1">
    <source>
        <dbReference type="ARBA" id="ARBA00005915"/>
    </source>
</evidence>
<evidence type="ECO:0000313" key="9">
    <source>
        <dbReference type="EMBL" id="PZE16276.1"/>
    </source>
</evidence>
<sequence length="571" mass="64743">MENNWNYSEFEENDQLIDLIEALDVSKTIGELLINRGIDSFDKAKKFFRPDIEELHNPFLMKGMDEAVIRIQDAIDNNENILIYGDYDVDGTTSVALMFQYLRNFTKNLHYYIPDRYKEGYGVSNIGVDFAIDNNFSLVIALDCGIKAVDKVERAKTNDVDFIICDHHTPGEILPNAIILNPKQKGCTYPFKELCGCGVGFKLAQALNDSFALPFSEVEHLLDLVMVAIGADMVSVMGENRILAYHGLKKLNQAPRIGFSVLLELAGKQTPLTVTDVVFTLAPRINAAGRIKSGNKAVELLLATTMMEAQSIGKEINEYNTTRRLIEKDITEEALTMISSNVDEDKQFTTVLYNDTWHKGVVGIVASRVIEKYYKPTIILTESNGMAVGSVRSVENINVYEALCACEEHIEQFGGHMYAAGLTLRIEKIDDFRVAFNEAVKIQSDAKRKIPKIAVEAEIDFRDIFLEEQNSIPKFYRILKQFAPFGPDNMNPIFRTNMVRPVNSPKILKEAHLKIKLVQDDIEIDAIGFNFQDQFKYLDNKVFNVVYHLEENRWKGKSNLQLILKDLKPYS</sequence>
<proteinExistence type="inferred from homology"/>
<comment type="caution">
    <text evidence="9">The sequence shown here is derived from an EMBL/GenBank/DDBJ whole genome shotgun (WGS) entry which is preliminary data.</text>
</comment>
<dbReference type="InterPro" id="IPR038763">
    <property type="entry name" value="DHH_sf"/>
</dbReference>
<gene>
    <name evidence="9" type="primary">recJ</name>
    <name evidence="9" type="ORF">DNU06_13260</name>
</gene>
<keyword evidence="4" id="KW-0378">Hydrolase</keyword>
<dbReference type="Gene3D" id="3.90.1640.30">
    <property type="match status" value="1"/>
</dbReference>
<keyword evidence="3" id="KW-0540">Nuclease</keyword>
<dbReference type="InterPro" id="IPR004610">
    <property type="entry name" value="RecJ"/>
</dbReference>
<dbReference type="InterPro" id="IPR001667">
    <property type="entry name" value="DDH_dom"/>
</dbReference>
<evidence type="ECO:0000259" key="8">
    <source>
        <dbReference type="Pfam" id="PF17768"/>
    </source>
</evidence>
<dbReference type="GO" id="GO:0003676">
    <property type="term" value="F:nucleic acid binding"/>
    <property type="evidence" value="ECO:0007669"/>
    <property type="project" value="InterPro"/>
</dbReference>
<dbReference type="PANTHER" id="PTHR30255:SF2">
    <property type="entry name" value="SINGLE-STRANDED-DNA-SPECIFIC EXONUCLEASE RECJ"/>
    <property type="match status" value="1"/>
</dbReference>
<dbReference type="InterPro" id="IPR003156">
    <property type="entry name" value="DHHA1_dom"/>
</dbReference>
<dbReference type="EMBL" id="QKSB01000009">
    <property type="protein sequence ID" value="PZE16276.1"/>
    <property type="molecule type" value="Genomic_DNA"/>
</dbReference>
<reference evidence="9 10" key="1">
    <citation type="submission" date="2018-06" db="EMBL/GenBank/DDBJ databases">
        <title>The draft genome sequence of Crocinitomix sp. SM1701.</title>
        <authorList>
            <person name="Zhang X."/>
        </authorList>
    </citation>
    <scope>NUCLEOTIDE SEQUENCE [LARGE SCALE GENOMIC DNA]</scope>
    <source>
        <strain evidence="9 10">SM1701</strain>
    </source>
</reference>
<dbReference type="PANTHER" id="PTHR30255">
    <property type="entry name" value="SINGLE-STRANDED-DNA-SPECIFIC EXONUCLEASE RECJ"/>
    <property type="match status" value="1"/>
</dbReference>
<dbReference type="Pfam" id="PF17768">
    <property type="entry name" value="RecJ_OB"/>
    <property type="match status" value="1"/>
</dbReference>
<dbReference type="InterPro" id="IPR041122">
    <property type="entry name" value="RecJ_OB"/>
</dbReference>
<dbReference type="InterPro" id="IPR051673">
    <property type="entry name" value="SSDNA_exonuclease_RecJ"/>
</dbReference>